<proteinExistence type="predicted"/>
<sequence>MHRPDLRLPGTLRPNAAPDAGGDPGNDSGRLQQPVPGDGGSALRPGVARVVGDLRPAGGENGDARPLSGGGQRPSGTGGADGGLIGTVGGPGGSGGPDFARPVAPGGYAWWYVDAFSDDGAQAFTLIAFVGSVFSPYYHWAKRRDPENHVAINVALYNRRGGRWAMTERGREALVRDDSTLAIGPSALRWDGTALRITLNEISFPKPARVRGEVVIHPEVRTTVPQVLDGAGRHVWWPFAPRSRVELRMDNPDIRWNGHGYFDFNCGSEPLQDAFSRWDWSRAPLADGGAALLYEVTPRQGADRLLSLRVDRDGALSAFSPPPKAPLGATGWRVARGTRCDVGAPPTVLRTLEDTPFYARSLLSTRLAGEETRAVHESIDLDRLRAGWVWPLLPFRMPRRGG</sequence>
<accession>Q8GDD0</accession>
<dbReference type="CDD" id="cd21471">
    <property type="entry name" value="CrtC-like"/>
    <property type="match status" value="1"/>
</dbReference>
<dbReference type="SUPFAM" id="SSF159245">
    <property type="entry name" value="AttH-like"/>
    <property type="match status" value="1"/>
</dbReference>
<evidence type="ECO:0000313" key="2">
    <source>
        <dbReference type="EMBL" id="AAN75036.1"/>
    </source>
</evidence>
<evidence type="ECO:0000256" key="1">
    <source>
        <dbReference type="SAM" id="MobiDB-lite"/>
    </source>
</evidence>
<dbReference type="EMBL" id="AY150801">
    <property type="protein sequence ID" value="AAN75036.1"/>
    <property type="molecule type" value="Genomic_DNA"/>
</dbReference>
<feature type="region of interest" description="Disordered" evidence="1">
    <location>
        <begin position="1"/>
        <end position="96"/>
    </location>
</feature>
<gene>
    <name evidence="2" type="primary">crtC</name>
</gene>
<organism evidence="2">
    <name type="scientific">Rhodospirillum rubrum</name>
    <dbReference type="NCBI Taxonomy" id="1085"/>
    <lineage>
        <taxon>Bacteria</taxon>
        <taxon>Pseudomonadati</taxon>
        <taxon>Pseudomonadota</taxon>
        <taxon>Alphaproteobacteria</taxon>
        <taxon>Rhodospirillales</taxon>
        <taxon>Rhodospirillaceae</taxon>
        <taxon>Rhodospirillum</taxon>
    </lineage>
</organism>
<name>Q8GDD0_RHORU</name>
<feature type="compositionally biased region" description="Gly residues" evidence="1">
    <location>
        <begin position="68"/>
        <end position="96"/>
    </location>
</feature>
<protein>
    <submittedName>
        <fullName evidence="2">CrtC</fullName>
    </submittedName>
</protein>
<reference evidence="2" key="1">
    <citation type="submission" date="2002-09" db="EMBL/GenBank/DDBJ databases">
        <title>The carotenoid gene cluster of Rhodospirillum rubrum S1 contains genes for cobalamin biosynthesis.</title>
        <authorList>
            <person name="Roth E."/>
            <person name="Sommer H."/>
            <person name="Abou-Aisha K."/>
            <person name="Saegesser R."/>
            <person name="Ghosh R."/>
        </authorList>
    </citation>
    <scope>NUCLEOTIDE SEQUENCE</scope>
    <source>
        <strain evidence="2">S1</strain>
    </source>
</reference>
<dbReference type="AlphaFoldDB" id="Q8GDD0"/>